<reference evidence="9" key="2">
    <citation type="submission" date="2011-01" db="EMBL/GenBank/DDBJ databases">
        <title>The complete genome of Deinococcus maricopensis DSM 21211.</title>
        <authorList>
            <consortium name="US DOE Joint Genome Institute (JGI-PGF)"/>
            <person name="Lucas S."/>
            <person name="Copeland A."/>
            <person name="Lapidus A."/>
            <person name="Goodwin L."/>
            <person name="Pitluck S."/>
            <person name="Kyrpides N."/>
            <person name="Mavromatis K."/>
            <person name="Pagani I."/>
            <person name="Ivanova N."/>
            <person name="Ovchinnikova G."/>
            <person name="Zeytun A."/>
            <person name="Detter J.C."/>
            <person name="Han C."/>
            <person name="Land M."/>
            <person name="Hauser L."/>
            <person name="Markowitz V."/>
            <person name="Cheng J.-F."/>
            <person name="Hugenholtz P."/>
            <person name="Woyke T."/>
            <person name="Wu D."/>
            <person name="Pukall R."/>
            <person name="Gehrich-Schroeter G."/>
            <person name="Brambilla E."/>
            <person name="Klenk H.-P."/>
            <person name="Eisen J.A."/>
        </authorList>
    </citation>
    <scope>NUCLEOTIDE SEQUENCE [LARGE SCALE GENOMIC DNA]</scope>
    <source>
        <strain evidence="9">DSM 21211 / LMG 22137 / NRRL B-23946 / LB-34</strain>
    </source>
</reference>
<dbReference type="KEGG" id="dmr:Deima_2952"/>
<feature type="transmembrane region" description="Helical" evidence="7">
    <location>
        <begin position="110"/>
        <end position="130"/>
    </location>
</feature>
<gene>
    <name evidence="8" type="ordered locus">Deima_2952</name>
</gene>
<dbReference type="AlphaFoldDB" id="E8UBZ2"/>
<organism evidence="8 9">
    <name type="scientific">Deinococcus maricopensis (strain DSM 21211 / LMG 22137 / NRRL B-23946 / LB-34)</name>
    <dbReference type="NCBI Taxonomy" id="709986"/>
    <lineage>
        <taxon>Bacteria</taxon>
        <taxon>Thermotogati</taxon>
        <taxon>Deinococcota</taxon>
        <taxon>Deinococci</taxon>
        <taxon>Deinococcales</taxon>
        <taxon>Deinococcaceae</taxon>
        <taxon>Deinococcus</taxon>
    </lineage>
</organism>
<feature type="transmembrane region" description="Helical" evidence="7">
    <location>
        <begin position="231"/>
        <end position="253"/>
    </location>
</feature>
<accession>E8UBZ2</accession>
<keyword evidence="9" id="KW-1185">Reference proteome</keyword>
<dbReference type="PANTHER" id="PTHR30213">
    <property type="entry name" value="INNER MEMBRANE PROTEIN YHJD"/>
    <property type="match status" value="1"/>
</dbReference>
<evidence type="ECO:0000256" key="3">
    <source>
        <dbReference type="ARBA" id="ARBA00022692"/>
    </source>
</evidence>
<protein>
    <submittedName>
        <fullName evidence="8">Ribonuclease BN</fullName>
    </submittedName>
</protein>
<feature type="transmembrane region" description="Helical" evidence="7">
    <location>
        <begin position="195"/>
        <end position="219"/>
    </location>
</feature>
<feature type="transmembrane region" description="Helical" evidence="7">
    <location>
        <begin position="372"/>
        <end position="395"/>
    </location>
</feature>
<dbReference type="PANTHER" id="PTHR30213:SF1">
    <property type="entry name" value="INNER MEMBRANE PROTEIN YHJD"/>
    <property type="match status" value="1"/>
</dbReference>
<dbReference type="Proteomes" id="UP000008635">
    <property type="component" value="Chromosome"/>
</dbReference>
<evidence type="ECO:0000313" key="8">
    <source>
        <dbReference type="EMBL" id="ADV68581.1"/>
    </source>
</evidence>
<dbReference type="EMBL" id="CP002454">
    <property type="protein sequence ID" value="ADV68581.1"/>
    <property type="molecule type" value="Genomic_DNA"/>
</dbReference>
<evidence type="ECO:0000256" key="2">
    <source>
        <dbReference type="ARBA" id="ARBA00022475"/>
    </source>
</evidence>
<dbReference type="GO" id="GO:0005886">
    <property type="term" value="C:plasma membrane"/>
    <property type="evidence" value="ECO:0007669"/>
    <property type="project" value="UniProtKB-SubCell"/>
</dbReference>
<dbReference type="InterPro" id="IPR017039">
    <property type="entry name" value="Virul_fac_BrkB"/>
</dbReference>
<feature type="transmembrane region" description="Helical" evidence="7">
    <location>
        <begin position="159"/>
        <end position="183"/>
    </location>
</feature>
<dbReference type="Pfam" id="PF03631">
    <property type="entry name" value="Virul_fac_BrkB"/>
    <property type="match status" value="1"/>
</dbReference>
<name>E8UBZ2_DEIML</name>
<dbReference type="eggNOG" id="COG1295">
    <property type="taxonomic scope" value="Bacteria"/>
</dbReference>
<evidence type="ECO:0000256" key="1">
    <source>
        <dbReference type="ARBA" id="ARBA00004651"/>
    </source>
</evidence>
<evidence type="ECO:0000256" key="4">
    <source>
        <dbReference type="ARBA" id="ARBA00022989"/>
    </source>
</evidence>
<evidence type="ECO:0000256" key="5">
    <source>
        <dbReference type="ARBA" id="ARBA00023136"/>
    </source>
</evidence>
<feature type="compositionally biased region" description="Basic residues" evidence="6">
    <location>
        <begin position="345"/>
        <end position="363"/>
    </location>
</feature>
<feature type="region of interest" description="Disordered" evidence="6">
    <location>
        <begin position="298"/>
        <end position="369"/>
    </location>
</feature>
<feature type="compositionally biased region" description="Polar residues" evidence="6">
    <location>
        <begin position="316"/>
        <end position="325"/>
    </location>
</feature>
<keyword evidence="2" id="KW-1003">Cell membrane</keyword>
<sequence>MCKRGSYTGRVKAKDLLPVLRDAFMAFGQDRAPRLAAAFAYYTMFSLAPLLFFLLAIAGYFLGQSAFQEQLFGANGHSGLLAQYFDAKTADFVKGLLASDNNQLSKGSGIATLVGFVTLFMGATGLFVQLQDALNSLWGADPAPRGGILQVIRTRLVSFAMVVLFGALIIAFLGVNTYLSAIAGRLGDVIGAGAFFVRLATLLLSAGMFTLAFAAMYRFLPSIRLSWRDVWVGAAVTAVLFAVGQTLISVYFARVSPGSVFGAAGSLVVLLLWIYYSGMIVFFGAEVTWAYAQRFGSQPGGAQNPDKKAALANKGSDLNPNASPREQQEAARTPEAGGQAGQAAPKRRGFPRLPRRQRPKAPPRPREAVPSITAALTNAVLAVLAVPAVLALRVARRFRLR</sequence>
<dbReference type="STRING" id="709986.Deima_2952"/>
<reference evidence="8 9" key="1">
    <citation type="journal article" date="2011" name="Stand. Genomic Sci.">
        <title>Complete genome sequence of Deinococcus maricopensis type strain (LB-34).</title>
        <authorList>
            <person name="Pukall R."/>
            <person name="Zeytun A."/>
            <person name="Lucas S."/>
            <person name="Lapidus A."/>
            <person name="Hammon N."/>
            <person name="Deshpande S."/>
            <person name="Nolan M."/>
            <person name="Cheng J.F."/>
            <person name="Pitluck S."/>
            <person name="Liolios K."/>
            <person name="Pagani I."/>
            <person name="Mikhailova N."/>
            <person name="Ivanova N."/>
            <person name="Mavromatis K."/>
            <person name="Pati A."/>
            <person name="Tapia R."/>
            <person name="Han C."/>
            <person name="Goodwin L."/>
            <person name="Chen A."/>
            <person name="Palaniappan K."/>
            <person name="Land M."/>
            <person name="Hauser L."/>
            <person name="Chang Y.J."/>
            <person name="Jeffries C.D."/>
            <person name="Brambilla E.M."/>
            <person name="Rohde M."/>
            <person name="Goker M."/>
            <person name="Detter J.C."/>
            <person name="Woyke T."/>
            <person name="Bristow J."/>
            <person name="Eisen J.A."/>
            <person name="Markowitz V."/>
            <person name="Hugenholtz P."/>
            <person name="Kyrpides N.C."/>
            <person name="Klenk H.P."/>
        </authorList>
    </citation>
    <scope>NUCLEOTIDE SEQUENCE [LARGE SCALE GENOMIC DNA]</scope>
    <source>
        <strain evidence="9">DSM 21211 / LMG 22137 / NRRL B-23946 / LB-34</strain>
    </source>
</reference>
<keyword evidence="3 7" id="KW-0812">Transmembrane</keyword>
<keyword evidence="4 7" id="KW-1133">Transmembrane helix</keyword>
<dbReference type="NCBIfam" id="TIGR00765">
    <property type="entry name" value="yihY_not_rbn"/>
    <property type="match status" value="1"/>
</dbReference>
<evidence type="ECO:0000256" key="6">
    <source>
        <dbReference type="SAM" id="MobiDB-lite"/>
    </source>
</evidence>
<proteinExistence type="predicted"/>
<comment type="subcellular location">
    <subcellularLocation>
        <location evidence="1">Cell membrane</location>
        <topology evidence="1">Multi-pass membrane protein</topology>
    </subcellularLocation>
</comment>
<evidence type="ECO:0000313" key="9">
    <source>
        <dbReference type="Proteomes" id="UP000008635"/>
    </source>
</evidence>
<evidence type="ECO:0000256" key="7">
    <source>
        <dbReference type="SAM" id="Phobius"/>
    </source>
</evidence>
<feature type="transmembrane region" description="Helical" evidence="7">
    <location>
        <begin position="260"/>
        <end position="285"/>
    </location>
</feature>
<feature type="transmembrane region" description="Helical" evidence="7">
    <location>
        <begin position="39"/>
        <end position="62"/>
    </location>
</feature>
<keyword evidence="5 7" id="KW-0472">Membrane</keyword>
<dbReference type="HOGENOM" id="CLU_045539_5_1_0"/>